<evidence type="ECO:0000256" key="1">
    <source>
        <dbReference type="SAM" id="MobiDB-lite"/>
    </source>
</evidence>
<keyword evidence="2" id="KW-0812">Transmembrane</keyword>
<feature type="transmembrane region" description="Helical" evidence="2">
    <location>
        <begin position="205"/>
        <end position="223"/>
    </location>
</feature>
<feature type="transmembrane region" description="Helical" evidence="2">
    <location>
        <begin position="110"/>
        <end position="130"/>
    </location>
</feature>
<reference evidence="3" key="1">
    <citation type="journal article" date="2014" name="Int. J. Syst. Evol. Microbiol.">
        <title>Complete genome sequence of Corynebacterium casei LMG S-19264T (=DSM 44701T), isolated from a smear-ripened cheese.</title>
        <authorList>
            <consortium name="US DOE Joint Genome Institute (JGI-PGF)"/>
            <person name="Walter F."/>
            <person name="Albersmeier A."/>
            <person name="Kalinowski J."/>
            <person name="Ruckert C."/>
        </authorList>
    </citation>
    <scope>NUCLEOTIDE SEQUENCE</scope>
    <source>
        <strain evidence="3">VKM Ac-2007</strain>
    </source>
</reference>
<evidence type="ECO:0000313" key="4">
    <source>
        <dbReference type="Proteomes" id="UP001143474"/>
    </source>
</evidence>
<name>A0A9W6IBG5_9ACTN</name>
<dbReference type="RefSeq" id="WP_271223540.1">
    <property type="nucleotide sequence ID" value="NZ_BAAAVD010000013.1"/>
</dbReference>
<evidence type="ECO:0000256" key="2">
    <source>
        <dbReference type="SAM" id="Phobius"/>
    </source>
</evidence>
<dbReference type="Proteomes" id="UP001143474">
    <property type="component" value="Unassembled WGS sequence"/>
</dbReference>
<feature type="compositionally biased region" description="Basic and acidic residues" evidence="1">
    <location>
        <begin position="393"/>
        <end position="406"/>
    </location>
</feature>
<dbReference type="AlphaFoldDB" id="A0A9W6IBG5"/>
<sequence length="420" mass="45934">MEYVFVAAAAVALVFLVHVNFGAETVWKALPVLLVAFTARIAVHVLLMRNGGNWYGGDNLTYEFTAAEIVEEWKRSGVHFVDTGQGDALKSVAVPCNLFAFIMYLCGGKAALACTAAVALLACGLCIVMYRFARLLGADDRSAFLLLVISAFTPAFLVHTSDMFKDGFNAFLVVACLGLACSNLRRFDIRKLAVLAPLLWALWHVRPYMVFMCAPSLALSLMGSRRAPSLRAVALLSVLLAAVLALVGGAADGGPFGTMQEQLEYGQSDDLRRAVANEESGVTFEDSGSPWGALGPKLLYTLLSPFPWMEGSMTLQLGKLEVIVWYYLLYSAVRGARRLWSRDRGMFWTLLLFIVPSMVVYATTMANIGLIFRQRMPIIMVTSLLSAIAWTRTPEREGSGEPREEEGSPAPRPLPAIRGR</sequence>
<feature type="transmembrane region" description="Helical" evidence="2">
    <location>
        <begin position="345"/>
        <end position="364"/>
    </location>
</feature>
<accession>A0A9W6IBG5</accession>
<comment type="caution">
    <text evidence="3">The sequence shown here is derived from an EMBL/GenBank/DDBJ whole genome shotgun (WGS) entry which is preliminary data.</text>
</comment>
<feature type="transmembrane region" description="Helical" evidence="2">
    <location>
        <begin position="142"/>
        <end position="160"/>
    </location>
</feature>
<protein>
    <recommendedName>
        <fullName evidence="5">Glycosyltransferase RgtA/B/C/D-like domain-containing protein</fullName>
    </recommendedName>
</protein>
<organism evidence="3 4">
    <name type="scientific">Streptosporangium carneum</name>
    <dbReference type="NCBI Taxonomy" id="47481"/>
    <lineage>
        <taxon>Bacteria</taxon>
        <taxon>Bacillati</taxon>
        <taxon>Actinomycetota</taxon>
        <taxon>Actinomycetes</taxon>
        <taxon>Streptosporangiales</taxon>
        <taxon>Streptosporangiaceae</taxon>
        <taxon>Streptosporangium</taxon>
    </lineage>
</organism>
<feature type="region of interest" description="Disordered" evidence="1">
    <location>
        <begin position="393"/>
        <end position="420"/>
    </location>
</feature>
<feature type="transmembrane region" description="Helical" evidence="2">
    <location>
        <begin position="313"/>
        <end position="333"/>
    </location>
</feature>
<feature type="transmembrane region" description="Helical" evidence="2">
    <location>
        <begin position="32"/>
        <end position="48"/>
    </location>
</feature>
<evidence type="ECO:0008006" key="5">
    <source>
        <dbReference type="Google" id="ProtNLM"/>
    </source>
</evidence>
<keyword evidence="4" id="KW-1185">Reference proteome</keyword>
<reference evidence="3" key="2">
    <citation type="submission" date="2023-01" db="EMBL/GenBank/DDBJ databases">
        <authorList>
            <person name="Sun Q."/>
            <person name="Evtushenko L."/>
        </authorList>
    </citation>
    <scope>NUCLEOTIDE SEQUENCE</scope>
    <source>
        <strain evidence="3">VKM Ac-2007</strain>
    </source>
</reference>
<feature type="transmembrane region" description="Helical" evidence="2">
    <location>
        <begin position="230"/>
        <end position="251"/>
    </location>
</feature>
<dbReference type="EMBL" id="BSEV01000048">
    <property type="protein sequence ID" value="GLK15322.1"/>
    <property type="molecule type" value="Genomic_DNA"/>
</dbReference>
<evidence type="ECO:0000313" key="3">
    <source>
        <dbReference type="EMBL" id="GLK15322.1"/>
    </source>
</evidence>
<keyword evidence="2" id="KW-1133">Transmembrane helix</keyword>
<proteinExistence type="predicted"/>
<keyword evidence="2" id="KW-0472">Membrane</keyword>
<gene>
    <name evidence="3" type="ORF">GCM10017600_87350</name>
</gene>